<evidence type="ECO:0000313" key="4">
    <source>
        <dbReference type="Proteomes" id="UP000248314"/>
    </source>
</evidence>
<accession>A0A318HYP2</accession>
<dbReference type="STRING" id="1122991.GCA_000613445_01336"/>
<protein>
    <submittedName>
        <fullName evidence="3">Head fiber protein</fullName>
    </submittedName>
</protein>
<sequence>MAGFKYDIPPKQEQVERYDVSTGIRRRGPFVLDVTGFPEGKHIPSFTPIAADLKARTAKVVVNVLVKEKVEAAGTKVKIAKNSFAKVGTILGNGTKGATVNAIDKSKDGYDELTISAALGVVEAGSVLFEADKADGKDPKNVANSALYEKHLVTDGINNVALLRAAGEIEPEKLVTPFSERDKANLMGWFQFNE</sequence>
<evidence type="ECO:0000256" key="1">
    <source>
        <dbReference type="ARBA" id="ARBA00004328"/>
    </source>
</evidence>
<comment type="subcellular location">
    <subcellularLocation>
        <location evidence="1">Virion</location>
    </subcellularLocation>
</comment>
<dbReference type="AlphaFoldDB" id="A0A318HYP2"/>
<organism evidence="3 4">
    <name type="scientific">Hoylesella shahii DSM 15611 = JCM 12083</name>
    <dbReference type="NCBI Taxonomy" id="1122991"/>
    <lineage>
        <taxon>Bacteria</taxon>
        <taxon>Pseudomonadati</taxon>
        <taxon>Bacteroidota</taxon>
        <taxon>Bacteroidia</taxon>
        <taxon>Bacteroidales</taxon>
        <taxon>Prevotellaceae</taxon>
        <taxon>Hoylesella</taxon>
    </lineage>
</organism>
<reference evidence="3 4" key="1">
    <citation type="submission" date="2018-05" db="EMBL/GenBank/DDBJ databases">
        <title>Genomic Encyclopedia of Type Strains, Phase I: the one thousand microbial genomes (KMG-I) project.</title>
        <authorList>
            <person name="Kyrpides N."/>
        </authorList>
    </citation>
    <scope>NUCLEOTIDE SEQUENCE [LARGE SCALE GENOMIC DNA]</scope>
    <source>
        <strain evidence="3 4">DSM 15611</strain>
    </source>
</reference>
<dbReference type="Pfam" id="PF11133">
    <property type="entry name" value="Phage_head_fibr"/>
    <property type="match status" value="1"/>
</dbReference>
<evidence type="ECO:0000256" key="2">
    <source>
        <dbReference type="ARBA" id="ARBA00022581"/>
    </source>
</evidence>
<dbReference type="EMBL" id="QJJX01000005">
    <property type="protein sequence ID" value="PXX23608.1"/>
    <property type="molecule type" value="Genomic_DNA"/>
</dbReference>
<proteinExistence type="predicted"/>
<dbReference type="Proteomes" id="UP000248314">
    <property type="component" value="Unassembled WGS sequence"/>
</dbReference>
<evidence type="ECO:0000313" key="3">
    <source>
        <dbReference type="EMBL" id="PXX23608.1"/>
    </source>
</evidence>
<dbReference type="RefSeq" id="WP_110370012.1">
    <property type="nucleotide sequence ID" value="NZ_QJJX01000005.1"/>
</dbReference>
<dbReference type="InterPro" id="IPR022741">
    <property type="entry name" value="Phage_B103_Gp8"/>
</dbReference>
<comment type="caution">
    <text evidence="3">The sequence shown here is derived from an EMBL/GenBank/DDBJ whole genome shotgun (WGS) entry which is preliminary data.</text>
</comment>
<gene>
    <name evidence="3" type="ORF">EJ73_00597</name>
</gene>
<keyword evidence="2" id="KW-0945">Host-virus interaction</keyword>
<name>A0A318HYP2_9BACT</name>
<keyword evidence="4" id="KW-1185">Reference proteome</keyword>